<dbReference type="EMBL" id="JH767152">
    <property type="protein sequence ID" value="EQC35057.1"/>
    <property type="molecule type" value="Genomic_DNA"/>
</dbReference>
<feature type="signal peptide" evidence="1">
    <location>
        <begin position="1"/>
        <end position="34"/>
    </location>
</feature>
<dbReference type="CDD" id="cd00821">
    <property type="entry name" value="PH"/>
    <property type="match status" value="1"/>
</dbReference>
<dbReference type="InterPro" id="IPR011993">
    <property type="entry name" value="PH-like_dom_sf"/>
</dbReference>
<dbReference type="SUPFAM" id="SSF50729">
    <property type="entry name" value="PH domain-like"/>
    <property type="match status" value="1"/>
</dbReference>
<dbReference type="Proteomes" id="UP000030762">
    <property type="component" value="Unassembled WGS sequence"/>
</dbReference>
<dbReference type="Pfam" id="PF00169">
    <property type="entry name" value="PH"/>
    <property type="match status" value="1"/>
</dbReference>
<dbReference type="eggNOG" id="KOG0904">
    <property type="taxonomic scope" value="Eukaryota"/>
</dbReference>
<feature type="domain" description="PH" evidence="2">
    <location>
        <begin position="38"/>
        <end position="131"/>
    </location>
</feature>
<proteinExistence type="predicted"/>
<dbReference type="OrthoDB" id="70854at2759"/>
<sequence length="249" mass="27850">MGQQSTPPAAIKTVAWLPMGLLALTSSQVATIAAEPTYPCLRGCLRKRGKLHTAFKQRSFVLTDRVLTYSKRTIFGNDQIQGTIRLDTVSSVRPATERTLELVTPMRTWSLQAATDAEYEDWVRAICHSVRFDVVDRFYRRMLQLAEVSDAALNAVRLVVLPTYTVGETIEHIFECFKCKLGGVPLHPYNVNEYVLLIDDNDYLVDWSQYLDGHPHVRACCATKKTLCLTVVPASDVHGDAGPSCVGWF</sequence>
<keyword evidence="4" id="KW-1185">Reference proteome</keyword>
<dbReference type="InterPro" id="IPR001849">
    <property type="entry name" value="PH_domain"/>
</dbReference>
<dbReference type="GeneID" id="19948022"/>
<reference evidence="3 4" key="1">
    <citation type="submission" date="2012-04" db="EMBL/GenBank/DDBJ databases">
        <title>The Genome Sequence of Saprolegnia declina VS20.</title>
        <authorList>
            <consortium name="The Broad Institute Genome Sequencing Platform"/>
            <person name="Russ C."/>
            <person name="Nusbaum C."/>
            <person name="Tyler B."/>
            <person name="van West P."/>
            <person name="Dieguez-Uribeondo J."/>
            <person name="de Bruijn I."/>
            <person name="Tripathy S."/>
            <person name="Jiang R."/>
            <person name="Young S.K."/>
            <person name="Zeng Q."/>
            <person name="Gargeya S."/>
            <person name="Fitzgerald M."/>
            <person name="Haas B."/>
            <person name="Abouelleil A."/>
            <person name="Alvarado L."/>
            <person name="Arachchi H.M."/>
            <person name="Berlin A."/>
            <person name="Chapman S.B."/>
            <person name="Goldberg J."/>
            <person name="Griggs A."/>
            <person name="Gujja S."/>
            <person name="Hansen M."/>
            <person name="Howarth C."/>
            <person name="Imamovic A."/>
            <person name="Larimer J."/>
            <person name="McCowen C."/>
            <person name="Montmayeur A."/>
            <person name="Murphy C."/>
            <person name="Neiman D."/>
            <person name="Pearson M."/>
            <person name="Priest M."/>
            <person name="Roberts A."/>
            <person name="Saif S."/>
            <person name="Shea T."/>
            <person name="Sisk P."/>
            <person name="Sykes S."/>
            <person name="Wortman J."/>
            <person name="Nusbaum C."/>
            <person name="Birren B."/>
        </authorList>
    </citation>
    <scope>NUCLEOTIDE SEQUENCE [LARGE SCALE GENOMIC DNA]</scope>
    <source>
        <strain evidence="3 4">VS20</strain>
    </source>
</reference>
<organism evidence="3 4">
    <name type="scientific">Saprolegnia diclina (strain VS20)</name>
    <dbReference type="NCBI Taxonomy" id="1156394"/>
    <lineage>
        <taxon>Eukaryota</taxon>
        <taxon>Sar</taxon>
        <taxon>Stramenopiles</taxon>
        <taxon>Oomycota</taxon>
        <taxon>Saprolegniomycetes</taxon>
        <taxon>Saprolegniales</taxon>
        <taxon>Saprolegniaceae</taxon>
        <taxon>Saprolegnia</taxon>
    </lineage>
</organism>
<evidence type="ECO:0000313" key="4">
    <source>
        <dbReference type="Proteomes" id="UP000030762"/>
    </source>
</evidence>
<evidence type="ECO:0000256" key="1">
    <source>
        <dbReference type="SAM" id="SignalP"/>
    </source>
</evidence>
<name>T0RXL0_SAPDV</name>
<dbReference type="AlphaFoldDB" id="T0RXL0"/>
<dbReference type="PROSITE" id="PS50003">
    <property type="entry name" value="PH_DOMAIN"/>
    <property type="match status" value="1"/>
</dbReference>
<gene>
    <name evidence="3" type="ORF">SDRG_07295</name>
</gene>
<dbReference type="OMA" id="VRAICHS"/>
<dbReference type="InParanoid" id="T0RXL0"/>
<dbReference type="Gene3D" id="2.30.29.30">
    <property type="entry name" value="Pleckstrin-homology domain (PH domain)/Phosphotyrosine-binding domain (PTB)"/>
    <property type="match status" value="1"/>
</dbReference>
<dbReference type="VEuPathDB" id="FungiDB:SDRG_07295"/>
<keyword evidence="1" id="KW-0732">Signal</keyword>
<accession>T0RXL0</accession>
<dbReference type="STRING" id="1156394.T0RXL0"/>
<evidence type="ECO:0000313" key="3">
    <source>
        <dbReference type="EMBL" id="EQC35057.1"/>
    </source>
</evidence>
<dbReference type="RefSeq" id="XP_008611341.1">
    <property type="nucleotide sequence ID" value="XM_008613119.1"/>
</dbReference>
<dbReference type="SMART" id="SM00233">
    <property type="entry name" value="PH"/>
    <property type="match status" value="1"/>
</dbReference>
<evidence type="ECO:0000259" key="2">
    <source>
        <dbReference type="PROSITE" id="PS50003"/>
    </source>
</evidence>
<feature type="chain" id="PRO_5004571752" description="PH domain-containing protein" evidence="1">
    <location>
        <begin position="35"/>
        <end position="249"/>
    </location>
</feature>
<protein>
    <recommendedName>
        <fullName evidence="2">PH domain-containing protein</fullName>
    </recommendedName>
</protein>